<organism evidence="2 3">
    <name type="scientific">Ophiophagus hannah</name>
    <name type="common">King cobra</name>
    <name type="synonym">Naja hannah</name>
    <dbReference type="NCBI Taxonomy" id="8665"/>
    <lineage>
        <taxon>Eukaryota</taxon>
        <taxon>Metazoa</taxon>
        <taxon>Chordata</taxon>
        <taxon>Craniata</taxon>
        <taxon>Vertebrata</taxon>
        <taxon>Euteleostomi</taxon>
        <taxon>Lepidosauria</taxon>
        <taxon>Squamata</taxon>
        <taxon>Bifurcata</taxon>
        <taxon>Unidentata</taxon>
        <taxon>Episquamata</taxon>
        <taxon>Toxicofera</taxon>
        <taxon>Serpentes</taxon>
        <taxon>Colubroidea</taxon>
        <taxon>Elapidae</taxon>
        <taxon>Elapinae</taxon>
        <taxon>Ophiophagus</taxon>
    </lineage>
</organism>
<keyword evidence="3" id="KW-1185">Reference proteome</keyword>
<feature type="compositionally biased region" description="Basic and acidic residues" evidence="1">
    <location>
        <begin position="33"/>
        <end position="42"/>
    </location>
</feature>
<evidence type="ECO:0000313" key="2">
    <source>
        <dbReference type="EMBL" id="ETE72149.1"/>
    </source>
</evidence>
<name>V8PC66_OPHHA</name>
<proteinExistence type="predicted"/>
<feature type="region of interest" description="Disordered" evidence="1">
    <location>
        <begin position="21"/>
        <end position="47"/>
    </location>
</feature>
<protein>
    <submittedName>
        <fullName evidence="2">Uncharacterized protein</fullName>
    </submittedName>
</protein>
<evidence type="ECO:0000313" key="3">
    <source>
        <dbReference type="Proteomes" id="UP000018936"/>
    </source>
</evidence>
<dbReference type="EMBL" id="AZIM01000266">
    <property type="protein sequence ID" value="ETE72149.1"/>
    <property type="molecule type" value="Genomic_DNA"/>
</dbReference>
<feature type="compositionally biased region" description="Basic and acidic residues" evidence="1">
    <location>
        <begin position="151"/>
        <end position="164"/>
    </location>
</feature>
<feature type="compositionally biased region" description="Basic and acidic residues" evidence="1">
    <location>
        <begin position="194"/>
        <end position="206"/>
    </location>
</feature>
<sequence length="330" mass="37127">MLRPGLEIKLALIGRETNMDSIPQSYETNTENTSRHPLEEQKNGPIKECWPECLPSITEEREEQSIEENIPLSPSGLGTIVKTQIVDDRSIRPGVGKRQKNMEKSFEDLKVDTSRIEMQCQDSNEAEMMDSNSFLEYPEGIVNGVVKCQHNKGESRSESRKESNSDCDDEDMVSEKESELSFNWPKHSQQWHEQLSDVKTQVDGKNDSSSSSGSKEHSGIFFSGSTISKIPIQFMEGLGDDVSQVTGKSSLDVSDFQNIEWEQPNPEDHSSKFQIIQGTQRIGQCKNKCTVEADECSDTKLERNPGFKKINDQIINVTSKPEKKQGMTLA</sequence>
<feature type="non-terminal residue" evidence="2">
    <location>
        <position position="1"/>
    </location>
</feature>
<dbReference type="OrthoDB" id="10252174at2759"/>
<evidence type="ECO:0000256" key="1">
    <source>
        <dbReference type="SAM" id="MobiDB-lite"/>
    </source>
</evidence>
<comment type="caution">
    <text evidence="2">The sequence shown here is derived from an EMBL/GenBank/DDBJ whole genome shotgun (WGS) entry which is preliminary data.</text>
</comment>
<feature type="region of interest" description="Disordered" evidence="1">
    <location>
        <begin position="150"/>
        <end position="220"/>
    </location>
</feature>
<dbReference type="AlphaFoldDB" id="V8PC66"/>
<feature type="compositionally biased region" description="Polar residues" evidence="1">
    <location>
        <begin position="21"/>
        <end position="32"/>
    </location>
</feature>
<reference evidence="2 3" key="1">
    <citation type="journal article" date="2013" name="Proc. Natl. Acad. Sci. U.S.A.">
        <title>The king cobra genome reveals dynamic gene evolution and adaptation in the snake venom system.</title>
        <authorList>
            <person name="Vonk F.J."/>
            <person name="Casewell N.R."/>
            <person name="Henkel C.V."/>
            <person name="Heimberg A.M."/>
            <person name="Jansen H.J."/>
            <person name="McCleary R.J."/>
            <person name="Kerkkamp H.M."/>
            <person name="Vos R.A."/>
            <person name="Guerreiro I."/>
            <person name="Calvete J.J."/>
            <person name="Wuster W."/>
            <person name="Woods A.E."/>
            <person name="Logan J.M."/>
            <person name="Harrison R.A."/>
            <person name="Castoe T.A."/>
            <person name="de Koning A.P."/>
            <person name="Pollock D.D."/>
            <person name="Yandell M."/>
            <person name="Calderon D."/>
            <person name="Renjifo C."/>
            <person name="Currier R.B."/>
            <person name="Salgado D."/>
            <person name="Pla D."/>
            <person name="Sanz L."/>
            <person name="Hyder A.S."/>
            <person name="Ribeiro J.M."/>
            <person name="Arntzen J.W."/>
            <person name="van den Thillart G.E."/>
            <person name="Boetzer M."/>
            <person name="Pirovano W."/>
            <person name="Dirks R.P."/>
            <person name="Spaink H.P."/>
            <person name="Duboule D."/>
            <person name="McGlinn E."/>
            <person name="Kini R.M."/>
            <person name="Richardson M.K."/>
        </authorList>
    </citation>
    <scope>NUCLEOTIDE SEQUENCE</scope>
    <source>
        <tissue evidence="2">Blood</tissue>
    </source>
</reference>
<dbReference type="Proteomes" id="UP000018936">
    <property type="component" value="Unassembled WGS sequence"/>
</dbReference>
<accession>V8PC66</accession>
<gene>
    <name evidence="2" type="ORF">L345_02027</name>
</gene>